<gene>
    <name evidence="1" type="ORF">MTR67_034765</name>
</gene>
<accession>A0AAF0U8M1</accession>
<reference evidence="1" key="1">
    <citation type="submission" date="2023-08" db="EMBL/GenBank/DDBJ databases">
        <title>A de novo genome assembly of Solanum verrucosum Schlechtendal, a Mexican diploid species geographically isolated from the other diploid A-genome species in potato relatives.</title>
        <authorList>
            <person name="Hosaka K."/>
        </authorList>
    </citation>
    <scope>NUCLEOTIDE SEQUENCE</scope>
    <source>
        <tissue evidence="1">Young leaves</tissue>
    </source>
</reference>
<organism evidence="1 2">
    <name type="scientific">Solanum verrucosum</name>
    <dbReference type="NCBI Taxonomy" id="315347"/>
    <lineage>
        <taxon>Eukaryota</taxon>
        <taxon>Viridiplantae</taxon>
        <taxon>Streptophyta</taxon>
        <taxon>Embryophyta</taxon>
        <taxon>Tracheophyta</taxon>
        <taxon>Spermatophyta</taxon>
        <taxon>Magnoliopsida</taxon>
        <taxon>eudicotyledons</taxon>
        <taxon>Gunneridae</taxon>
        <taxon>Pentapetalae</taxon>
        <taxon>asterids</taxon>
        <taxon>lamiids</taxon>
        <taxon>Solanales</taxon>
        <taxon>Solanaceae</taxon>
        <taxon>Solanoideae</taxon>
        <taxon>Solaneae</taxon>
        <taxon>Solanum</taxon>
    </lineage>
</organism>
<evidence type="ECO:0000313" key="2">
    <source>
        <dbReference type="Proteomes" id="UP001234989"/>
    </source>
</evidence>
<keyword evidence="2" id="KW-1185">Reference proteome</keyword>
<proteinExistence type="predicted"/>
<protein>
    <submittedName>
        <fullName evidence="1">Uncharacterized protein</fullName>
    </submittedName>
</protein>
<evidence type="ECO:0000313" key="1">
    <source>
        <dbReference type="EMBL" id="WMV41380.1"/>
    </source>
</evidence>
<dbReference type="Proteomes" id="UP001234989">
    <property type="component" value="Chromosome 8"/>
</dbReference>
<sequence length="126" mass="15159">MPKYRRERLNSWFSITIHRTQYSELKNFNDTTHLKKVQLIGFMWNYGHKYLNSRTSWVICNNLMEINTKDLELEDTTSLKDAQFTMFVHILWTWTTRHEGLHNNMELVHMTLLILILTSLKLSSNQ</sequence>
<dbReference type="EMBL" id="CP133619">
    <property type="protein sequence ID" value="WMV41380.1"/>
    <property type="molecule type" value="Genomic_DNA"/>
</dbReference>
<dbReference type="AlphaFoldDB" id="A0AAF0U8M1"/>
<name>A0AAF0U8M1_SOLVR</name>